<evidence type="ECO:0000259" key="3">
    <source>
        <dbReference type="Pfam" id="PF16751"/>
    </source>
</evidence>
<evidence type="ECO:0000256" key="1">
    <source>
        <dbReference type="SAM" id="MobiDB-lite"/>
    </source>
</evidence>
<comment type="caution">
    <text evidence="4">The sequence shown here is derived from an EMBL/GenBank/DDBJ whole genome shotgun (WGS) entry which is preliminary data.</text>
</comment>
<reference evidence="4 5" key="1">
    <citation type="submission" date="2021-05" db="EMBL/GenBank/DDBJ databases">
        <title>Draft Genome Sequences of Clinical Respiratory Isolates of Mycobacterium goodii Recovered in Ireland.</title>
        <authorList>
            <person name="Flanagan P.R."/>
            <person name="Mok S."/>
            <person name="Roycroft E."/>
            <person name="Rogers T.R."/>
            <person name="Fitzgibbon M."/>
        </authorList>
    </citation>
    <scope>NUCLEOTIDE SEQUENCE [LARGE SCALE GENOMIC DNA]</scope>
    <source>
        <strain evidence="4 5">14IE55</strain>
    </source>
</reference>
<evidence type="ECO:0000313" key="5">
    <source>
        <dbReference type="Proteomes" id="UP000696413"/>
    </source>
</evidence>
<dbReference type="EMBL" id="JAHBOM010000002">
    <property type="protein sequence ID" value="MBU8821850.1"/>
    <property type="molecule type" value="Genomic_DNA"/>
</dbReference>
<dbReference type="RefSeq" id="WP_214394305.1">
    <property type="nucleotide sequence ID" value="NZ_JAHBOL010000008.1"/>
</dbReference>
<sequence>MPDFGRWTSNGGDPSLNEIHRTDRFIEALSLEQPVYSTDREEAELAFLLAGWRDDVRRAPMTGIVNPREAVEALDRSVARSRPRLPLALVGSVAAAVLCLGGFGAAVYGSSPGDALYGLRGTLFGEQPTRDVAVELASTELQQVQQLIDQGDWQAAQQKLQTLTTTVATVDDEAQKQQLVTQWQELSVKVESRDPNATVPPDAPPPVLPEVTITPPAPTDTSAVQTTPGSQTSSPSDTTPSSPGETPSDSSPTTAPTTETTVPNSATPTPTTVPTSAPASPSPTSAPTSAPASSPVQLPSPTEEEPAQPEPTSVPPAPPSAPEEPTDEPTAPSLPRTAVTTTTVTLPTQVRSGRGGGAEPAEPVAPAVPTVEIPLLPGMGGN</sequence>
<gene>
    <name evidence="4" type="ORF">KL859_03060</name>
</gene>
<keyword evidence="2" id="KW-1133">Transmembrane helix</keyword>
<feature type="compositionally biased region" description="Low complexity" evidence="1">
    <location>
        <begin position="359"/>
        <end position="372"/>
    </location>
</feature>
<dbReference type="Proteomes" id="UP000696413">
    <property type="component" value="Unassembled WGS sequence"/>
</dbReference>
<keyword evidence="2" id="KW-0812">Transmembrane</keyword>
<dbReference type="Pfam" id="PF16751">
    <property type="entry name" value="RsdA_SigD_bd"/>
    <property type="match status" value="1"/>
</dbReference>
<dbReference type="Gene3D" id="6.10.250.1300">
    <property type="match status" value="1"/>
</dbReference>
<keyword evidence="5" id="KW-1185">Reference proteome</keyword>
<dbReference type="InterPro" id="IPR031928">
    <property type="entry name" value="RsdA_SigD-bd"/>
</dbReference>
<evidence type="ECO:0000256" key="2">
    <source>
        <dbReference type="SAM" id="Phobius"/>
    </source>
</evidence>
<feature type="region of interest" description="Disordered" evidence="1">
    <location>
        <begin position="192"/>
        <end position="382"/>
    </location>
</feature>
<accession>A0ABS6HGZ7</accession>
<organism evidence="4 5">
    <name type="scientific">Mycolicibacterium goodii</name>
    <name type="common">Mycobacterium goodii</name>
    <dbReference type="NCBI Taxonomy" id="134601"/>
    <lineage>
        <taxon>Bacteria</taxon>
        <taxon>Bacillati</taxon>
        <taxon>Actinomycetota</taxon>
        <taxon>Actinomycetes</taxon>
        <taxon>Mycobacteriales</taxon>
        <taxon>Mycobacteriaceae</taxon>
        <taxon>Mycolicibacterium</taxon>
    </lineage>
</organism>
<proteinExistence type="predicted"/>
<keyword evidence="2" id="KW-0472">Membrane</keyword>
<feature type="transmembrane region" description="Helical" evidence="2">
    <location>
        <begin position="85"/>
        <end position="108"/>
    </location>
</feature>
<evidence type="ECO:0000313" key="4">
    <source>
        <dbReference type="EMBL" id="MBU8821850.1"/>
    </source>
</evidence>
<name>A0ABS6HGZ7_MYCGD</name>
<feature type="compositionally biased region" description="Low complexity" evidence="1">
    <location>
        <begin position="328"/>
        <end position="350"/>
    </location>
</feature>
<protein>
    <recommendedName>
        <fullName evidence="3">Anti-sigma-D factor RsdA sigma factor binding region domain-containing protein</fullName>
    </recommendedName>
</protein>
<feature type="domain" description="Anti-sigma-D factor RsdA sigma factor binding region" evidence="3">
    <location>
        <begin position="15"/>
        <end position="60"/>
    </location>
</feature>
<feature type="compositionally biased region" description="Pro residues" evidence="1">
    <location>
        <begin position="308"/>
        <end position="322"/>
    </location>
</feature>
<feature type="compositionally biased region" description="Low complexity" evidence="1">
    <location>
        <begin position="225"/>
        <end position="301"/>
    </location>
</feature>